<evidence type="ECO:0000256" key="6">
    <source>
        <dbReference type="ARBA" id="ARBA00023288"/>
    </source>
</evidence>
<reference evidence="9" key="2">
    <citation type="submission" date="2025-08" db="UniProtKB">
        <authorList>
            <consortium name="RefSeq"/>
        </authorList>
    </citation>
    <scope>IDENTIFICATION</scope>
</reference>
<evidence type="ECO:0000313" key="9">
    <source>
        <dbReference type="RefSeq" id="XP_065645801.1"/>
    </source>
</evidence>
<evidence type="ECO:0000256" key="3">
    <source>
        <dbReference type="ARBA" id="ARBA00022481"/>
    </source>
</evidence>
<dbReference type="RefSeq" id="XP_065645801.1">
    <property type="nucleotide sequence ID" value="XM_065789729.1"/>
</dbReference>
<dbReference type="Gene3D" id="3.40.50.300">
    <property type="entry name" value="P-loop containing nucleotide triphosphate hydrolases"/>
    <property type="match status" value="1"/>
</dbReference>
<keyword evidence="4" id="KW-0342">GTP-binding</keyword>
<protein>
    <submittedName>
        <fullName evidence="9">GTP-binding protein Di-Ras2</fullName>
    </submittedName>
</protein>
<dbReference type="PANTHER" id="PTHR46149">
    <property type="entry name" value="MIP08469P"/>
    <property type="match status" value="1"/>
</dbReference>
<gene>
    <name evidence="9" type="primary">LOC105843555</name>
</gene>
<comment type="subcellular location">
    <subcellularLocation>
        <location evidence="1">Cell membrane</location>
        <topology evidence="1">Lipid-anchor</topology>
    </subcellularLocation>
</comment>
<reference evidence="8" key="1">
    <citation type="submission" date="2025-05" db="UniProtKB">
        <authorList>
            <consortium name="RefSeq"/>
        </authorList>
    </citation>
    <scope>NUCLEOTIDE SEQUENCE [LARGE SCALE GENOMIC DNA]</scope>
</reference>
<keyword evidence="6" id="KW-0449">Lipoprotein</keyword>
<keyword evidence="5" id="KW-0472">Membrane</keyword>
<dbReference type="InterPro" id="IPR052236">
    <property type="entry name" value="Small_GTPase_RasD"/>
</dbReference>
<comment type="similarity">
    <text evidence="7">Belongs to the small GTPase superfamily. RasD family.</text>
</comment>
<evidence type="ECO:0000256" key="1">
    <source>
        <dbReference type="ARBA" id="ARBA00004193"/>
    </source>
</evidence>
<keyword evidence="3" id="KW-0488">Methylation</keyword>
<dbReference type="SMART" id="SM00173">
    <property type="entry name" value="RAS"/>
    <property type="match status" value="1"/>
</dbReference>
<dbReference type="GeneID" id="105843555"/>
<dbReference type="PROSITE" id="PS51421">
    <property type="entry name" value="RAS"/>
    <property type="match status" value="1"/>
</dbReference>
<accession>A0ABM4BA77</accession>
<sequence>MLGKGGVGKTSLLHRFLFDKYNFNHIPTIEDNYQQSIKVGKHTINFTILDTSGSYEFPAMRKHAIQHGDGFIIVFAFDDAASLKEAKKLYEEVTTLQPLTPVVIVGNKVDTILGGKGRLSQDETLITIKEWGGKIHYFESSAKINYNVICVFNTLLLDFKSINSKAKKNKQFSHMLSTAIISPQLSTEPLVAQKHLLQPSLLNSADNKESTKIEKTKRKRLSKLFTLKKSKKLKKKDCERL</sequence>
<evidence type="ECO:0000313" key="8">
    <source>
        <dbReference type="Proteomes" id="UP001652625"/>
    </source>
</evidence>
<evidence type="ECO:0000256" key="5">
    <source>
        <dbReference type="ARBA" id="ARBA00023136"/>
    </source>
</evidence>
<evidence type="ECO:0000256" key="7">
    <source>
        <dbReference type="ARBA" id="ARBA00038061"/>
    </source>
</evidence>
<dbReference type="PANTHER" id="PTHR46149:SF7">
    <property type="entry name" value="GTP-BINDING PROTEIN DI-RAS2"/>
    <property type="match status" value="1"/>
</dbReference>
<evidence type="ECO:0000256" key="4">
    <source>
        <dbReference type="ARBA" id="ARBA00023134"/>
    </source>
</evidence>
<keyword evidence="8" id="KW-1185">Reference proteome</keyword>
<dbReference type="PRINTS" id="PR00449">
    <property type="entry name" value="RASTRNSFRMNG"/>
</dbReference>
<keyword evidence="2" id="KW-1003">Cell membrane</keyword>
<dbReference type="SMART" id="SM00176">
    <property type="entry name" value="RAN"/>
    <property type="match status" value="1"/>
</dbReference>
<dbReference type="Pfam" id="PF00071">
    <property type="entry name" value="Ras"/>
    <property type="match status" value="1"/>
</dbReference>
<dbReference type="PROSITE" id="PS51419">
    <property type="entry name" value="RAB"/>
    <property type="match status" value="1"/>
</dbReference>
<keyword evidence="4" id="KW-0547">Nucleotide-binding</keyword>
<dbReference type="InterPro" id="IPR027417">
    <property type="entry name" value="P-loop_NTPase"/>
</dbReference>
<dbReference type="Proteomes" id="UP001652625">
    <property type="component" value="Chromosome 02"/>
</dbReference>
<evidence type="ECO:0000256" key="2">
    <source>
        <dbReference type="ARBA" id="ARBA00022475"/>
    </source>
</evidence>
<dbReference type="SMART" id="SM00175">
    <property type="entry name" value="RAB"/>
    <property type="match status" value="1"/>
</dbReference>
<name>A0ABM4BA77_HYDVU</name>
<dbReference type="SMART" id="SM00174">
    <property type="entry name" value="RHO"/>
    <property type="match status" value="1"/>
</dbReference>
<dbReference type="InterPro" id="IPR005225">
    <property type="entry name" value="Small_GTP-bd"/>
</dbReference>
<dbReference type="NCBIfam" id="TIGR00231">
    <property type="entry name" value="small_GTP"/>
    <property type="match status" value="1"/>
</dbReference>
<dbReference type="InterPro" id="IPR001806">
    <property type="entry name" value="Small_GTPase"/>
</dbReference>
<organism evidence="8 9">
    <name type="scientific">Hydra vulgaris</name>
    <name type="common">Hydra</name>
    <name type="synonym">Hydra attenuata</name>
    <dbReference type="NCBI Taxonomy" id="6087"/>
    <lineage>
        <taxon>Eukaryota</taxon>
        <taxon>Metazoa</taxon>
        <taxon>Cnidaria</taxon>
        <taxon>Hydrozoa</taxon>
        <taxon>Hydroidolina</taxon>
        <taxon>Anthoathecata</taxon>
        <taxon>Aplanulata</taxon>
        <taxon>Hydridae</taxon>
        <taxon>Hydra</taxon>
    </lineage>
</organism>
<proteinExistence type="inferred from homology"/>
<dbReference type="SUPFAM" id="SSF52540">
    <property type="entry name" value="P-loop containing nucleoside triphosphate hydrolases"/>
    <property type="match status" value="1"/>
</dbReference>